<reference evidence="3" key="1">
    <citation type="submission" date="2011-12" db="EMBL/GenBank/DDBJ databases">
        <title>Complete sequence of Tannerella forsythia ATCC 43037.</title>
        <authorList>
            <person name="Dewhirst F."/>
            <person name="Tanner A."/>
            <person name="Izard J."/>
            <person name="Brinkac L."/>
            <person name="Durkin A.S."/>
            <person name="Hostetler J."/>
            <person name="Shetty J."/>
            <person name="Torralba M."/>
            <person name="Gill S."/>
            <person name="Nelson K."/>
        </authorList>
    </citation>
    <scope>NUCLEOTIDE SEQUENCE [LARGE SCALE GENOMIC DNA]</scope>
    <source>
        <strain evidence="3">ATCC 43037 / JCM 10827 / CCUG 33226 / KCTC 5666 / FDC 338</strain>
    </source>
</reference>
<keyword evidence="3" id="KW-1185">Reference proteome</keyword>
<sequence>MTRTVKKITTIWLLILFIGYAGSTTLFYHTHRINGRWITHSHPYSDAPDTGNHTHTSAGFVTITSLNAWLILAFLPGAFCKPFTRLSGIIVSPTIHKGITRETTSLSLRGPPHC</sequence>
<evidence type="ECO:0000256" key="1">
    <source>
        <dbReference type="SAM" id="Phobius"/>
    </source>
</evidence>
<accession>G8ULR5</accession>
<proteinExistence type="predicted"/>
<organism evidence="2 3">
    <name type="scientific">Tannerella forsythia (strain ATCC 43037 / JCM 10827 / CCUG 21028 A / KCTC 5666 / FDC 338)</name>
    <name type="common">Bacteroides forsythus</name>
    <dbReference type="NCBI Taxonomy" id="203275"/>
    <lineage>
        <taxon>Bacteria</taxon>
        <taxon>Pseudomonadati</taxon>
        <taxon>Bacteroidota</taxon>
        <taxon>Bacteroidia</taxon>
        <taxon>Bacteroidales</taxon>
        <taxon>Tannerellaceae</taxon>
        <taxon>Tannerella</taxon>
    </lineage>
</organism>
<keyword evidence="1" id="KW-0472">Membrane</keyword>
<feature type="transmembrane region" description="Helical" evidence="1">
    <location>
        <begin position="58"/>
        <end position="79"/>
    </location>
</feature>
<protein>
    <submittedName>
        <fullName evidence="2">Uncharacterized protein</fullName>
    </submittedName>
</protein>
<gene>
    <name evidence="2" type="ordered locus">BFO_2623</name>
</gene>
<dbReference type="eggNOG" id="ENOG503046A">
    <property type="taxonomic scope" value="Bacteria"/>
</dbReference>
<keyword evidence="1" id="KW-1133">Transmembrane helix</keyword>
<dbReference type="PATRIC" id="fig|203275.8.peg.2239"/>
<keyword evidence="1" id="KW-0812">Transmembrane</keyword>
<name>G8ULR5_TANFA</name>
<dbReference type="EMBL" id="CP003191">
    <property type="protein sequence ID" value="AEW22082.1"/>
    <property type="molecule type" value="Genomic_DNA"/>
</dbReference>
<dbReference type="KEGG" id="tfo:BFO_2623"/>
<dbReference type="AlphaFoldDB" id="G8ULR5"/>
<evidence type="ECO:0000313" key="3">
    <source>
        <dbReference type="Proteomes" id="UP000005436"/>
    </source>
</evidence>
<dbReference type="Proteomes" id="UP000005436">
    <property type="component" value="Chromosome"/>
</dbReference>
<dbReference type="STRING" id="203275.BFO_2623"/>
<dbReference type="HOGENOM" id="CLU_142698_1_0_10"/>
<evidence type="ECO:0000313" key="2">
    <source>
        <dbReference type="EMBL" id="AEW22082.1"/>
    </source>
</evidence>